<feature type="non-terminal residue" evidence="1">
    <location>
        <position position="1"/>
    </location>
</feature>
<evidence type="ECO:0000313" key="2">
    <source>
        <dbReference type="Proteomes" id="UP000789396"/>
    </source>
</evidence>
<feature type="non-terminal residue" evidence="1">
    <location>
        <position position="50"/>
    </location>
</feature>
<accession>A0A9N9P9I8</accession>
<proteinExistence type="predicted"/>
<name>A0A9N9P9I8_9GLOM</name>
<protein>
    <submittedName>
        <fullName evidence="1">1640_t:CDS:1</fullName>
    </submittedName>
</protein>
<organism evidence="1 2">
    <name type="scientific">Racocetra fulgida</name>
    <dbReference type="NCBI Taxonomy" id="60492"/>
    <lineage>
        <taxon>Eukaryota</taxon>
        <taxon>Fungi</taxon>
        <taxon>Fungi incertae sedis</taxon>
        <taxon>Mucoromycota</taxon>
        <taxon>Glomeromycotina</taxon>
        <taxon>Glomeromycetes</taxon>
        <taxon>Diversisporales</taxon>
        <taxon>Gigasporaceae</taxon>
        <taxon>Racocetra</taxon>
    </lineage>
</organism>
<keyword evidence="2" id="KW-1185">Reference proteome</keyword>
<gene>
    <name evidence="1" type="ORF">RFULGI_LOCUS17591</name>
</gene>
<reference evidence="1" key="1">
    <citation type="submission" date="2021-06" db="EMBL/GenBank/DDBJ databases">
        <authorList>
            <person name="Kallberg Y."/>
            <person name="Tangrot J."/>
            <person name="Rosling A."/>
        </authorList>
    </citation>
    <scope>NUCLEOTIDE SEQUENCE</scope>
    <source>
        <strain evidence="1">IN212</strain>
    </source>
</reference>
<sequence length="50" mass="5932">ENKEKILKEFFDDSDYFDIPKNFYFLKIKHPIVTDDNGANVDIIGFSFQD</sequence>
<comment type="caution">
    <text evidence="1">The sequence shown here is derived from an EMBL/GenBank/DDBJ whole genome shotgun (WGS) entry which is preliminary data.</text>
</comment>
<dbReference type="AlphaFoldDB" id="A0A9N9P9I8"/>
<evidence type="ECO:0000313" key="1">
    <source>
        <dbReference type="EMBL" id="CAG8799634.1"/>
    </source>
</evidence>
<dbReference type="Proteomes" id="UP000789396">
    <property type="component" value="Unassembled WGS sequence"/>
</dbReference>
<dbReference type="EMBL" id="CAJVPZ010070212">
    <property type="protein sequence ID" value="CAG8799634.1"/>
    <property type="molecule type" value="Genomic_DNA"/>
</dbReference>